<proteinExistence type="predicted"/>
<dbReference type="AlphaFoldDB" id="A0A2P4YRS4"/>
<name>A0A2P4YRS4_9STRA</name>
<dbReference type="EMBL" id="NCKW01000417">
    <property type="protein sequence ID" value="POM80523.1"/>
    <property type="molecule type" value="Genomic_DNA"/>
</dbReference>
<gene>
    <name evidence="1" type="ORF">PHPALM_1633</name>
</gene>
<organism evidence="1 2">
    <name type="scientific">Phytophthora palmivora</name>
    <dbReference type="NCBI Taxonomy" id="4796"/>
    <lineage>
        <taxon>Eukaryota</taxon>
        <taxon>Sar</taxon>
        <taxon>Stramenopiles</taxon>
        <taxon>Oomycota</taxon>
        <taxon>Peronosporomycetes</taxon>
        <taxon>Peronosporales</taxon>
        <taxon>Peronosporaceae</taxon>
        <taxon>Phytophthora</taxon>
    </lineage>
</organism>
<dbReference type="Proteomes" id="UP000237271">
    <property type="component" value="Unassembled WGS sequence"/>
</dbReference>
<keyword evidence="2" id="KW-1185">Reference proteome</keyword>
<accession>A0A2P4YRS4</accession>
<sequence length="346" mass="40453">MELADKLNYPSSGYQLKAVTGLKIYRYQRDHALGDSEVVSIKIIRDNKSVINFPKTNNTCVFHYIVYHKREDPKKDPRKIQALVKQAFKQYCAFKDISFTLSLYRNFKPIDILQFDDLEDCFKLNINVYTMDIESGNVECIRRSENEYDSINILSHKNHALYINNIDMLQRKYQYKKCNTVFVSSDKLCNHTNNRDDPEELLQYMFQYIAAVGEKIQRYNVSKYESLLRKIINAHGLTRMVIPDVQIRKKYNTADIDAWIKAGDFANFFDFHKKLGYCKQRSDYGKLKQTIDQVPVLGFNSGRYDINFIKKDLFVVIGTANIKSAIKNPSYMYIATSEVKMLDISN</sequence>
<evidence type="ECO:0000313" key="1">
    <source>
        <dbReference type="EMBL" id="POM80523.1"/>
    </source>
</evidence>
<dbReference type="OrthoDB" id="102977at2759"/>
<protein>
    <submittedName>
        <fullName evidence="1">Uncharacterized protein</fullName>
    </submittedName>
</protein>
<evidence type="ECO:0000313" key="2">
    <source>
        <dbReference type="Proteomes" id="UP000237271"/>
    </source>
</evidence>
<comment type="caution">
    <text evidence="1">The sequence shown here is derived from an EMBL/GenBank/DDBJ whole genome shotgun (WGS) entry which is preliminary data.</text>
</comment>
<reference evidence="1 2" key="1">
    <citation type="journal article" date="2017" name="Genome Biol. Evol.">
        <title>Phytophthora megakarya and P. palmivora, closely related causal agents of cacao black pod rot, underwent increases in genome sizes and gene numbers by different mechanisms.</title>
        <authorList>
            <person name="Ali S.S."/>
            <person name="Shao J."/>
            <person name="Lary D.J."/>
            <person name="Kronmiller B."/>
            <person name="Shen D."/>
            <person name="Strem M.D."/>
            <person name="Amoako-Attah I."/>
            <person name="Akrofi A.Y."/>
            <person name="Begoude B.A."/>
            <person name="Ten Hoopen G.M."/>
            <person name="Coulibaly K."/>
            <person name="Kebe B.I."/>
            <person name="Melnick R.L."/>
            <person name="Guiltinan M.J."/>
            <person name="Tyler B.M."/>
            <person name="Meinhardt L.W."/>
            <person name="Bailey B.A."/>
        </authorList>
    </citation>
    <scope>NUCLEOTIDE SEQUENCE [LARGE SCALE GENOMIC DNA]</scope>
    <source>
        <strain evidence="2">sbr112.9</strain>
    </source>
</reference>